<dbReference type="InterPro" id="IPR012218">
    <property type="entry name" value="Cyt_c_BACSU-c550-type"/>
</dbReference>
<keyword evidence="4" id="KW-0249">Electron transport</keyword>
<dbReference type="InterPro" id="IPR051811">
    <property type="entry name" value="Cytochrome_c550/c551-like"/>
</dbReference>
<protein>
    <submittedName>
        <fullName evidence="10">Cytochrome c550</fullName>
    </submittedName>
</protein>
<comment type="caution">
    <text evidence="10">The sequence shown here is derived from an EMBL/GenBank/DDBJ whole genome shotgun (WGS) entry which is preliminary data.</text>
</comment>
<evidence type="ECO:0000256" key="2">
    <source>
        <dbReference type="ARBA" id="ARBA00022617"/>
    </source>
</evidence>
<accession>A0A368XDP9</accession>
<sequence>MKRNPIIPFALIAVLGILAMIVFAVVGLDQQDKIETAEEGGEQTEEAVNSDPEEIVQSCIGCHGGDLEGGSGPSLQDVGSKYSEEEILDIINNGIEGTAMPGGLVPAEEAEILAAWLAEKQ</sequence>
<dbReference type="InterPro" id="IPR009056">
    <property type="entry name" value="Cyt_c-like_dom"/>
</dbReference>
<dbReference type="PIRSF" id="PIRSF000025">
    <property type="entry name" value="Cytc_Bsub_c550"/>
    <property type="match status" value="1"/>
</dbReference>
<dbReference type="NCBIfam" id="NF045773">
    <property type="entry name" value="cytochro_C550"/>
    <property type="match status" value="1"/>
</dbReference>
<evidence type="ECO:0000313" key="11">
    <source>
        <dbReference type="Proteomes" id="UP000252585"/>
    </source>
</evidence>
<gene>
    <name evidence="10" type="ORF">DFR57_11175</name>
</gene>
<organism evidence="10 11">
    <name type="scientific">Saliterribacillus persicus</name>
    <dbReference type="NCBI Taxonomy" id="930114"/>
    <lineage>
        <taxon>Bacteria</taxon>
        <taxon>Bacillati</taxon>
        <taxon>Bacillota</taxon>
        <taxon>Bacilli</taxon>
        <taxon>Bacillales</taxon>
        <taxon>Bacillaceae</taxon>
        <taxon>Saliterribacillus</taxon>
    </lineage>
</organism>
<dbReference type="InterPro" id="IPR036909">
    <property type="entry name" value="Cyt_c-like_dom_sf"/>
</dbReference>
<keyword evidence="8" id="KW-0472">Membrane</keyword>
<dbReference type="EMBL" id="QPJJ01000011">
    <property type="protein sequence ID" value="RCW65346.1"/>
    <property type="molecule type" value="Genomic_DNA"/>
</dbReference>
<evidence type="ECO:0000313" key="10">
    <source>
        <dbReference type="EMBL" id="RCW65346.1"/>
    </source>
</evidence>
<evidence type="ECO:0000256" key="7">
    <source>
        <dbReference type="PIRSR" id="PIRSR000025-2"/>
    </source>
</evidence>
<feature type="binding site" description="axial binding residue" evidence="7">
    <location>
        <position position="100"/>
    </location>
    <ligand>
        <name>heme c</name>
        <dbReference type="ChEBI" id="CHEBI:61717"/>
    </ligand>
    <ligandPart>
        <name>Fe</name>
        <dbReference type="ChEBI" id="CHEBI:18248"/>
    </ligandPart>
</feature>
<feature type="binding site" description="axial binding residue" evidence="7">
    <location>
        <position position="63"/>
    </location>
    <ligand>
        <name>heme c</name>
        <dbReference type="ChEBI" id="CHEBI:61717"/>
    </ligand>
    <ligandPart>
        <name>Fe</name>
        <dbReference type="ChEBI" id="CHEBI:18248"/>
    </ligandPart>
</feature>
<keyword evidence="11" id="KW-1185">Reference proteome</keyword>
<dbReference type="GO" id="GO:0005506">
    <property type="term" value="F:iron ion binding"/>
    <property type="evidence" value="ECO:0007669"/>
    <property type="project" value="InterPro"/>
</dbReference>
<dbReference type="OrthoDB" id="7933886at2"/>
<name>A0A368XDP9_9BACI</name>
<feature type="transmembrane region" description="Helical" evidence="8">
    <location>
        <begin position="6"/>
        <end position="28"/>
    </location>
</feature>
<reference evidence="10 11" key="1">
    <citation type="submission" date="2018-07" db="EMBL/GenBank/DDBJ databases">
        <title>Genomic Encyclopedia of Type Strains, Phase IV (KMG-IV): sequencing the most valuable type-strain genomes for metagenomic binning, comparative biology and taxonomic classification.</title>
        <authorList>
            <person name="Goeker M."/>
        </authorList>
    </citation>
    <scope>NUCLEOTIDE SEQUENCE [LARGE SCALE GENOMIC DNA]</scope>
    <source>
        <strain evidence="10 11">DSM 27696</strain>
    </source>
</reference>
<keyword evidence="3 7" id="KW-0479">Metal-binding</keyword>
<dbReference type="GO" id="GO:0009055">
    <property type="term" value="F:electron transfer activity"/>
    <property type="evidence" value="ECO:0007669"/>
    <property type="project" value="InterPro"/>
</dbReference>
<evidence type="ECO:0000259" key="9">
    <source>
        <dbReference type="PROSITE" id="PS51007"/>
    </source>
</evidence>
<keyword evidence="8" id="KW-0812">Transmembrane</keyword>
<feature type="binding site" description="covalent" evidence="6">
    <location>
        <position position="59"/>
    </location>
    <ligand>
        <name>heme c</name>
        <dbReference type="ChEBI" id="CHEBI:61717"/>
    </ligand>
</feature>
<dbReference type="AlphaFoldDB" id="A0A368XDP9"/>
<dbReference type="Gene3D" id="1.10.760.10">
    <property type="entry name" value="Cytochrome c-like domain"/>
    <property type="match status" value="1"/>
</dbReference>
<evidence type="ECO:0000256" key="4">
    <source>
        <dbReference type="ARBA" id="ARBA00022982"/>
    </source>
</evidence>
<dbReference type="RefSeq" id="WP_114353637.1">
    <property type="nucleotide sequence ID" value="NZ_QPJJ01000011.1"/>
</dbReference>
<dbReference type="PROSITE" id="PS51007">
    <property type="entry name" value="CYTC"/>
    <property type="match status" value="1"/>
</dbReference>
<keyword evidence="2 6" id="KW-0349">Heme</keyword>
<feature type="domain" description="Cytochrome c" evidence="9">
    <location>
        <begin position="36"/>
        <end position="121"/>
    </location>
</feature>
<evidence type="ECO:0000256" key="5">
    <source>
        <dbReference type="ARBA" id="ARBA00023004"/>
    </source>
</evidence>
<evidence type="ECO:0000256" key="3">
    <source>
        <dbReference type="ARBA" id="ARBA00022723"/>
    </source>
</evidence>
<evidence type="ECO:0000256" key="8">
    <source>
        <dbReference type="SAM" id="Phobius"/>
    </source>
</evidence>
<evidence type="ECO:0000256" key="6">
    <source>
        <dbReference type="PIRSR" id="PIRSR000025-1"/>
    </source>
</evidence>
<comment type="PTM">
    <text evidence="6">Binds 1 heme c group covalently per subunit.</text>
</comment>
<keyword evidence="1" id="KW-0813">Transport</keyword>
<dbReference type="GO" id="GO:0016020">
    <property type="term" value="C:membrane"/>
    <property type="evidence" value="ECO:0007669"/>
    <property type="project" value="InterPro"/>
</dbReference>
<evidence type="ECO:0000256" key="1">
    <source>
        <dbReference type="ARBA" id="ARBA00022448"/>
    </source>
</evidence>
<dbReference type="SUPFAM" id="SSF46626">
    <property type="entry name" value="Cytochrome c"/>
    <property type="match status" value="1"/>
</dbReference>
<proteinExistence type="predicted"/>
<dbReference type="Proteomes" id="UP000252585">
    <property type="component" value="Unassembled WGS sequence"/>
</dbReference>
<feature type="binding site" description="covalent" evidence="6">
    <location>
        <position position="62"/>
    </location>
    <ligand>
        <name>heme c</name>
        <dbReference type="ChEBI" id="CHEBI:61717"/>
    </ligand>
</feature>
<keyword evidence="8" id="KW-1133">Transmembrane helix</keyword>
<dbReference type="InterPro" id="IPR054780">
    <property type="entry name" value="Cytochro_C550_firm"/>
</dbReference>
<dbReference type="Pfam" id="PF13442">
    <property type="entry name" value="Cytochrome_CBB3"/>
    <property type="match status" value="1"/>
</dbReference>
<dbReference type="PANTHER" id="PTHR37823:SF4">
    <property type="entry name" value="MENAQUINOL-CYTOCHROME C REDUCTASE CYTOCHROME B_C SUBUNIT"/>
    <property type="match status" value="1"/>
</dbReference>
<dbReference type="GO" id="GO:0020037">
    <property type="term" value="F:heme binding"/>
    <property type="evidence" value="ECO:0007669"/>
    <property type="project" value="InterPro"/>
</dbReference>
<keyword evidence="5 7" id="KW-0408">Iron</keyword>
<dbReference type="PANTHER" id="PTHR37823">
    <property type="entry name" value="CYTOCHROME C-553-LIKE"/>
    <property type="match status" value="1"/>
</dbReference>